<keyword evidence="3 6" id="KW-1133">Transmembrane helix</keyword>
<dbReference type="InterPro" id="IPR044839">
    <property type="entry name" value="NDR1-like"/>
</dbReference>
<dbReference type="InterPro" id="IPR004864">
    <property type="entry name" value="LEA_2"/>
</dbReference>
<proteinExistence type="predicted"/>
<evidence type="ECO:0000256" key="3">
    <source>
        <dbReference type="ARBA" id="ARBA00022989"/>
    </source>
</evidence>
<dbReference type="GO" id="GO:0098542">
    <property type="term" value="P:defense response to other organism"/>
    <property type="evidence" value="ECO:0007669"/>
    <property type="project" value="InterPro"/>
</dbReference>
<dbReference type="PANTHER" id="PTHR31234">
    <property type="entry name" value="LATE EMBRYOGENESIS ABUNDANT (LEA) HYDROXYPROLINE-RICH GLYCOPROTEIN FAMILY"/>
    <property type="match status" value="1"/>
</dbReference>
<feature type="transmembrane region" description="Helical" evidence="6">
    <location>
        <begin position="55"/>
        <end position="82"/>
    </location>
</feature>
<comment type="caution">
    <text evidence="8">The sequence shown here is derived from an EMBL/GenBank/DDBJ whole genome shotgun (WGS) entry which is preliminary data.</text>
</comment>
<protein>
    <recommendedName>
        <fullName evidence="7">Late embryogenesis abundant protein LEA-2 subgroup domain-containing protein</fullName>
    </recommendedName>
</protein>
<organism evidence="8 9">
    <name type="scientific">Carya illinoinensis</name>
    <name type="common">Pecan</name>
    <dbReference type="NCBI Taxonomy" id="32201"/>
    <lineage>
        <taxon>Eukaryota</taxon>
        <taxon>Viridiplantae</taxon>
        <taxon>Streptophyta</taxon>
        <taxon>Embryophyta</taxon>
        <taxon>Tracheophyta</taxon>
        <taxon>Spermatophyta</taxon>
        <taxon>Magnoliopsida</taxon>
        <taxon>eudicotyledons</taxon>
        <taxon>Gunneridae</taxon>
        <taxon>Pentapetalae</taxon>
        <taxon>rosids</taxon>
        <taxon>fabids</taxon>
        <taxon>Fagales</taxon>
        <taxon>Juglandaceae</taxon>
        <taxon>Carya</taxon>
    </lineage>
</organism>
<keyword evidence="4 6" id="KW-0472">Membrane</keyword>
<evidence type="ECO:0000313" key="9">
    <source>
        <dbReference type="Proteomes" id="UP000811246"/>
    </source>
</evidence>
<evidence type="ECO:0000256" key="6">
    <source>
        <dbReference type="SAM" id="Phobius"/>
    </source>
</evidence>
<dbReference type="EMBL" id="CM031826">
    <property type="protein sequence ID" value="KAG6725508.1"/>
    <property type="molecule type" value="Genomic_DNA"/>
</dbReference>
<keyword evidence="2 6" id="KW-0812">Transmembrane</keyword>
<evidence type="ECO:0000256" key="4">
    <source>
        <dbReference type="ARBA" id="ARBA00023136"/>
    </source>
</evidence>
<evidence type="ECO:0000256" key="5">
    <source>
        <dbReference type="SAM" id="MobiDB-lite"/>
    </source>
</evidence>
<dbReference type="Proteomes" id="UP000811246">
    <property type="component" value="Chromosome 2"/>
</dbReference>
<name>A0A922FRV2_CARIL</name>
<comment type="subcellular location">
    <subcellularLocation>
        <location evidence="1">Membrane</location>
        <topology evidence="1">Single-pass membrane protein</topology>
    </subcellularLocation>
</comment>
<evidence type="ECO:0000259" key="7">
    <source>
        <dbReference type="Pfam" id="PF03168"/>
    </source>
</evidence>
<gene>
    <name evidence="8" type="ORF">I3842_02G035600</name>
</gene>
<feature type="domain" description="Late embryogenesis abundant protein LEA-2 subgroup" evidence="7">
    <location>
        <begin position="119"/>
        <end position="221"/>
    </location>
</feature>
<accession>A0A922FRV2</accession>
<reference evidence="8" key="1">
    <citation type="submission" date="2021-01" db="EMBL/GenBank/DDBJ databases">
        <authorList>
            <person name="Lovell J.T."/>
            <person name="Bentley N."/>
            <person name="Bhattarai G."/>
            <person name="Jenkins J.W."/>
            <person name="Sreedasyam A."/>
            <person name="Alarcon Y."/>
            <person name="Bock C."/>
            <person name="Boston L."/>
            <person name="Carlson J."/>
            <person name="Cervantes K."/>
            <person name="Clermont K."/>
            <person name="Krom N."/>
            <person name="Kubenka K."/>
            <person name="Mamidi S."/>
            <person name="Mattison C."/>
            <person name="Monteros M."/>
            <person name="Pisani C."/>
            <person name="Plott C."/>
            <person name="Rajasekar S."/>
            <person name="Rhein H.S."/>
            <person name="Rohla C."/>
            <person name="Song M."/>
            <person name="Hilaire R.S."/>
            <person name="Shu S."/>
            <person name="Wells L."/>
            <person name="Wang X."/>
            <person name="Webber J."/>
            <person name="Heerema R.J."/>
            <person name="Klein P."/>
            <person name="Conner P."/>
            <person name="Grauke L."/>
            <person name="Grimwood J."/>
            <person name="Schmutz J."/>
            <person name="Randall J.J."/>
        </authorList>
    </citation>
    <scope>NUCLEOTIDE SEQUENCE</scope>
    <source>
        <tissue evidence="8">Leaf</tissue>
    </source>
</reference>
<evidence type="ECO:0000313" key="8">
    <source>
        <dbReference type="EMBL" id="KAG6725508.1"/>
    </source>
</evidence>
<evidence type="ECO:0000256" key="2">
    <source>
        <dbReference type="ARBA" id="ARBA00022692"/>
    </source>
</evidence>
<feature type="region of interest" description="Disordered" evidence="5">
    <location>
        <begin position="1"/>
        <end position="40"/>
    </location>
</feature>
<evidence type="ECO:0000256" key="1">
    <source>
        <dbReference type="ARBA" id="ARBA00004167"/>
    </source>
</evidence>
<dbReference type="GO" id="GO:0016020">
    <property type="term" value="C:membrane"/>
    <property type="evidence" value="ECO:0007669"/>
    <property type="project" value="UniProtKB-SubCell"/>
</dbReference>
<sequence length="242" mass="26762">MEEKKEQARPLAQATDRLSSGDEARPLAQATDRLSSGDGDVEATLRKQKTRRKRCMIKCCGCIVASVLILVAVILILIFTVFRVKDPTVKMNRISVTRLELINRMTLVFGVNMSLAADVSVKNPNVASFKYKNTTTTLFYRDMVVGEVQTPPGKAKARRTMHLNVTADIVVDRLMSQSNVPDLLADVRSGLLTVGTYSIIPGRVKMLSIISKHVVLRLNCTVTVNISSLTIQDLDCKRKVSL</sequence>
<dbReference type="PANTHER" id="PTHR31234:SF65">
    <property type="entry name" value="LATE EMBRYOGENESIS ABUNDANT PROTEIN, LEA_2 SUBGROUP"/>
    <property type="match status" value="1"/>
</dbReference>
<dbReference type="AlphaFoldDB" id="A0A922FRV2"/>
<dbReference type="Pfam" id="PF03168">
    <property type="entry name" value="LEA_2"/>
    <property type="match status" value="1"/>
</dbReference>